<dbReference type="GO" id="GO:0015631">
    <property type="term" value="F:tubulin binding"/>
    <property type="evidence" value="ECO:0007669"/>
    <property type="project" value="TreeGrafter"/>
</dbReference>
<protein>
    <submittedName>
        <fullName evidence="5">Tubulin-tyrosine ligase family protein</fullName>
    </submittedName>
</protein>
<keyword evidence="3" id="KW-0067">ATP-binding</keyword>
<name>A0A078AFA2_STYLE</name>
<keyword evidence="6" id="KW-1185">Reference proteome</keyword>
<evidence type="ECO:0000256" key="2">
    <source>
        <dbReference type="ARBA" id="ARBA00022741"/>
    </source>
</evidence>
<dbReference type="SUPFAM" id="SSF56059">
    <property type="entry name" value="Glutathione synthetase ATP-binding domain-like"/>
    <property type="match status" value="1"/>
</dbReference>
<feature type="compositionally biased region" description="Basic and acidic residues" evidence="4">
    <location>
        <begin position="485"/>
        <end position="497"/>
    </location>
</feature>
<proteinExistence type="predicted"/>
<dbReference type="AlphaFoldDB" id="A0A078AFA2"/>
<dbReference type="OrthoDB" id="202825at2759"/>
<dbReference type="Pfam" id="PF03133">
    <property type="entry name" value="TTL"/>
    <property type="match status" value="1"/>
</dbReference>
<evidence type="ECO:0000256" key="4">
    <source>
        <dbReference type="SAM" id="MobiDB-lite"/>
    </source>
</evidence>
<gene>
    <name evidence="5" type="primary">Contig16590.g17663</name>
    <name evidence="5" type="ORF">STYLEM_9203</name>
</gene>
<reference evidence="5 6" key="1">
    <citation type="submission" date="2014-06" db="EMBL/GenBank/DDBJ databases">
        <authorList>
            <person name="Swart Estienne"/>
        </authorList>
    </citation>
    <scope>NUCLEOTIDE SEQUENCE [LARGE SCALE GENOMIC DNA]</scope>
    <source>
        <strain evidence="5 6">130c</strain>
    </source>
</reference>
<evidence type="ECO:0000313" key="5">
    <source>
        <dbReference type="EMBL" id="CDW80207.1"/>
    </source>
</evidence>
<feature type="region of interest" description="Disordered" evidence="4">
    <location>
        <begin position="374"/>
        <end position="401"/>
    </location>
</feature>
<dbReference type="PANTHER" id="PTHR12241">
    <property type="entry name" value="TUBULIN POLYGLUTAMYLASE"/>
    <property type="match status" value="1"/>
</dbReference>
<sequence>MEQPKKKLSKAIPLDQSQQQQKPKAQIVLNTREVRYPVIKKIARQVFGWKISKCRNPEDDWDILWTDQVFSAEKLQGMKPYQMINHFPGMYLIALKHNLGKYLKLMQKAFPEEFKFFPRTWIAPYEFFDLNNFISTRKTPLTMIVKPQNQCQGKGIFITRKVDEIPKDKCQVVQQYQTNPYLINNKKFDLRIYVLVTQVEPTLNCFIYGDGLARFATDEYNSAPVNNSNLFMHLTNYAINKNSDKFAENEQDFKKRLVEIYDLFKEEGHNIEELKSTIKDMIIKTLMSIQPQLAHNYKSCTPSHAEFRSCFELLGFDILIDKKLKPWLLEVNHAPSFNDDTEVDKIVKTNLITDTFRLLDVSLQNKQRILNNEKKQVAKRSEQENPDDSVPNNQKNENNDFKKYENYQLKNLGNYEKIYPLNLQTEEAQIKNAIYEQIREEAHKVWVSQTGVKKSEENKKKQVQDMKDMKVIMKNRLAKSSQDSFQKDQPKRGESKVKPQLSKVKSQLSQNMHQSVNSAINKNINSSEQDYSNYTQQSTKPSVSSSQSQRMQVSIVQQQFQMYEPEVKMLKPPINRGQSQKSNLKQQPIFQQQQTFEIQSQMPLQPIIKEDPPVEKRYYIDTSKYDWILPDIKGQNFYKAPKQTGPKQALQNQVYEFSMPFGDLGKAQQEPSKKVGQENRKTFNADNKKQIQINKKTTSITQKSFQNNDKFLYM</sequence>
<dbReference type="PANTHER" id="PTHR12241:SF147">
    <property type="entry name" value="TUBULIN POLYGLUTAMYLASE TTLL7"/>
    <property type="match status" value="1"/>
</dbReference>
<dbReference type="Gene3D" id="3.30.470.20">
    <property type="entry name" value="ATP-grasp fold, B domain"/>
    <property type="match status" value="1"/>
</dbReference>
<dbReference type="GO" id="GO:0005524">
    <property type="term" value="F:ATP binding"/>
    <property type="evidence" value="ECO:0007669"/>
    <property type="project" value="UniProtKB-KW"/>
</dbReference>
<dbReference type="InParanoid" id="A0A078AFA2"/>
<evidence type="ECO:0000256" key="1">
    <source>
        <dbReference type="ARBA" id="ARBA00022598"/>
    </source>
</evidence>
<feature type="compositionally biased region" description="Polar residues" evidence="4">
    <location>
        <begin position="503"/>
        <end position="513"/>
    </location>
</feature>
<evidence type="ECO:0000256" key="3">
    <source>
        <dbReference type="ARBA" id="ARBA00022840"/>
    </source>
</evidence>
<keyword evidence="2" id="KW-0547">Nucleotide-binding</keyword>
<organism evidence="5 6">
    <name type="scientific">Stylonychia lemnae</name>
    <name type="common">Ciliate</name>
    <dbReference type="NCBI Taxonomy" id="5949"/>
    <lineage>
        <taxon>Eukaryota</taxon>
        <taxon>Sar</taxon>
        <taxon>Alveolata</taxon>
        <taxon>Ciliophora</taxon>
        <taxon>Intramacronucleata</taxon>
        <taxon>Spirotrichea</taxon>
        <taxon>Stichotrichia</taxon>
        <taxon>Sporadotrichida</taxon>
        <taxon>Oxytrichidae</taxon>
        <taxon>Stylonychinae</taxon>
        <taxon>Stylonychia</taxon>
    </lineage>
</organism>
<accession>A0A078AFA2</accession>
<dbReference type="PROSITE" id="PS51221">
    <property type="entry name" value="TTL"/>
    <property type="match status" value="1"/>
</dbReference>
<dbReference type="InterPro" id="IPR004344">
    <property type="entry name" value="TTL/TTLL_fam"/>
</dbReference>
<dbReference type="GO" id="GO:0070740">
    <property type="term" value="F:tubulin-glutamic acid ligase activity"/>
    <property type="evidence" value="ECO:0007669"/>
    <property type="project" value="TreeGrafter"/>
</dbReference>
<dbReference type="EMBL" id="CCKQ01008746">
    <property type="protein sequence ID" value="CDW80207.1"/>
    <property type="molecule type" value="Genomic_DNA"/>
</dbReference>
<dbReference type="Proteomes" id="UP000039865">
    <property type="component" value="Unassembled WGS sequence"/>
</dbReference>
<feature type="region of interest" description="Disordered" evidence="4">
    <location>
        <begin position="476"/>
        <end position="513"/>
    </location>
</feature>
<dbReference type="GO" id="GO:0000226">
    <property type="term" value="P:microtubule cytoskeleton organization"/>
    <property type="evidence" value="ECO:0007669"/>
    <property type="project" value="TreeGrafter"/>
</dbReference>
<evidence type="ECO:0000313" key="6">
    <source>
        <dbReference type="Proteomes" id="UP000039865"/>
    </source>
</evidence>
<dbReference type="GO" id="GO:0036064">
    <property type="term" value="C:ciliary basal body"/>
    <property type="evidence" value="ECO:0007669"/>
    <property type="project" value="TreeGrafter"/>
</dbReference>
<keyword evidence="1 5" id="KW-0436">Ligase</keyword>
<feature type="compositionally biased region" description="Basic and acidic residues" evidence="4">
    <location>
        <begin position="374"/>
        <end position="383"/>
    </location>
</feature>